<evidence type="ECO:0000256" key="3">
    <source>
        <dbReference type="PIRSR" id="PIRSR622684-1"/>
    </source>
</evidence>
<evidence type="ECO:0000313" key="12">
    <source>
        <dbReference type="Proteomes" id="UP000719412"/>
    </source>
</evidence>
<dbReference type="Pfam" id="PF00439">
    <property type="entry name" value="Bromodomain"/>
    <property type="match status" value="1"/>
</dbReference>
<evidence type="ECO:0000256" key="2">
    <source>
        <dbReference type="ARBA" id="ARBA00023117"/>
    </source>
</evidence>
<keyword evidence="12" id="KW-1185">Reference proteome</keyword>
<dbReference type="PRINTS" id="PR00704">
    <property type="entry name" value="CALPAIN"/>
</dbReference>
<dbReference type="Gene3D" id="2.60.120.380">
    <property type="match status" value="1"/>
</dbReference>
<dbReference type="PRINTS" id="PR00503">
    <property type="entry name" value="BROMODOMAIN"/>
</dbReference>
<feature type="compositionally biased region" description="Low complexity" evidence="7">
    <location>
        <begin position="823"/>
        <end position="832"/>
    </location>
</feature>
<feature type="compositionally biased region" description="Basic and acidic residues" evidence="7">
    <location>
        <begin position="4700"/>
        <end position="4711"/>
    </location>
</feature>
<dbReference type="InterPro" id="IPR036427">
    <property type="entry name" value="Bromodomain-like_sf"/>
</dbReference>
<feature type="compositionally biased region" description="Polar residues" evidence="7">
    <location>
        <begin position="3986"/>
        <end position="4016"/>
    </location>
</feature>
<feature type="region of interest" description="Disordered" evidence="7">
    <location>
        <begin position="2726"/>
        <end position="2788"/>
    </location>
</feature>
<feature type="compositionally biased region" description="Basic and acidic residues" evidence="7">
    <location>
        <begin position="547"/>
        <end position="556"/>
    </location>
</feature>
<dbReference type="InterPro" id="IPR001300">
    <property type="entry name" value="Peptidase_C2_calpain_cat"/>
</dbReference>
<evidence type="ECO:0000259" key="9">
    <source>
        <dbReference type="PROSITE" id="PS50203"/>
    </source>
</evidence>
<gene>
    <name evidence="11" type="ORF">GEV33_012918</name>
</gene>
<feature type="compositionally biased region" description="Basic and acidic residues" evidence="7">
    <location>
        <begin position="721"/>
        <end position="763"/>
    </location>
</feature>
<feature type="region of interest" description="Disordered" evidence="7">
    <location>
        <begin position="957"/>
        <end position="1204"/>
    </location>
</feature>
<feature type="compositionally biased region" description="Polar residues" evidence="7">
    <location>
        <begin position="1663"/>
        <end position="1675"/>
    </location>
</feature>
<feature type="domain" description="Bromo" evidence="8">
    <location>
        <begin position="383"/>
        <end position="453"/>
    </location>
</feature>
<evidence type="ECO:0000256" key="6">
    <source>
        <dbReference type="SAM" id="Coils"/>
    </source>
</evidence>
<dbReference type="Gene3D" id="1.10.287.1490">
    <property type="match status" value="1"/>
</dbReference>
<dbReference type="GO" id="GO:0006508">
    <property type="term" value="P:proteolysis"/>
    <property type="evidence" value="ECO:0007669"/>
    <property type="project" value="InterPro"/>
</dbReference>
<feature type="compositionally biased region" description="Basic and acidic residues" evidence="7">
    <location>
        <begin position="957"/>
        <end position="975"/>
    </location>
</feature>
<comment type="caution">
    <text evidence="5">Lacks conserved residue(s) required for the propagation of feature annotation.</text>
</comment>
<accession>A0A8J6L7R6</accession>
<dbReference type="SUPFAM" id="SSF54001">
    <property type="entry name" value="Cysteine proteinases"/>
    <property type="match status" value="1"/>
</dbReference>
<dbReference type="InterPro" id="IPR016024">
    <property type="entry name" value="ARM-type_fold"/>
</dbReference>
<feature type="compositionally biased region" description="Low complexity" evidence="7">
    <location>
        <begin position="1484"/>
        <end position="1495"/>
    </location>
</feature>
<feature type="domain" description="Calpain catalytic" evidence="9">
    <location>
        <begin position="2048"/>
        <end position="2347"/>
    </location>
</feature>
<feature type="region of interest" description="Disordered" evidence="7">
    <location>
        <begin position="4695"/>
        <end position="4721"/>
    </location>
</feature>
<feature type="compositionally biased region" description="Polar residues" evidence="7">
    <location>
        <begin position="4712"/>
        <end position="4721"/>
    </location>
</feature>
<feature type="compositionally biased region" description="Polar residues" evidence="7">
    <location>
        <begin position="1271"/>
        <end position="1300"/>
    </location>
</feature>
<dbReference type="PROSITE" id="PS50222">
    <property type="entry name" value="EF_HAND_2"/>
    <property type="match status" value="1"/>
</dbReference>
<dbReference type="InterPro" id="IPR011992">
    <property type="entry name" value="EF-hand-dom_pair"/>
</dbReference>
<dbReference type="GO" id="GO:0032007">
    <property type="term" value="P:negative regulation of TOR signaling"/>
    <property type="evidence" value="ECO:0007669"/>
    <property type="project" value="TreeGrafter"/>
</dbReference>
<name>A0A8J6L7R6_TENMO</name>
<feature type="compositionally biased region" description="Polar residues" evidence="7">
    <location>
        <begin position="1174"/>
        <end position="1204"/>
    </location>
</feature>
<dbReference type="PROSITE" id="PS00633">
    <property type="entry name" value="BROMODOMAIN_1"/>
    <property type="match status" value="1"/>
</dbReference>
<feature type="compositionally biased region" description="Basic and acidic residues" evidence="7">
    <location>
        <begin position="1037"/>
        <end position="1068"/>
    </location>
</feature>
<feature type="coiled-coil region" evidence="6">
    <location>
        <begin position="2991"/>
        <end position="3025"/>
    </location>
</feature>
<feature type="compositionally biased region" description="Basic and acidic residues" evidence="7">
    <location>
        <begin position="253"/>
        <end position="273"/>
    </location>
</feature>
<dbReference type="SUPFAM" id="SSF47473">
    <property type="entry name" value="EF-hand"/>
    <property type="match status" value="1"/>
</dbReference>
<feature type="region of interest" description="Disordered" evidence="7">
    <location>
        <begin position="1271"/>
        <end position="1303"/>
    </location>
</feature>
<feature type="compositionally biased region" description="Polar residues" evidence="7">
    <location>
        <begin position="4097"/>
        <end position="4107"/>
    </location>
</feature>
<dbReference type="SMART" id="SM00720">
    <property type="entry name" value="calpain_III"/>
    <property type="match status" value="1"/>
</dbReference>
<dbReference type="InterPro" id="IPR007483">
    <property type="entry name" value="Hamartin"/>
</dbReference>
<feature type="compositionally biased region" description="Basic residues" evidence="7">
    <location>
        <begin position="280"/>
        <end position="291"/>
    </location>
</feature>
<feature type="compositionally biased region" description="Basic and acidic residues" evidence="7">
    <location>
        <begin position="566"/>
        <end position="582"/>
    </location>
</feature>
<dbReference type="Gene3D" id="1.10.238.10">
    <property type="entry name" value="EF-hand"/>
    <property type="match status" value="1"/>
</dbReference>
<feature type="compositionally biased region" description="Basic and acidic residues" evidence="7">
    <location>
        <begin position="2830"/>
        <end position="2845"/>
    </location>
</feature>
<feature type="region of interest" description="Disordered" evidence="7">
    <location>
        <begin position="874"/>
        <end position="921"/>
    </location>
</feature>
<dbReference type="GO" id="GO:0051726">
    <property type="term" value="P:regulation of cell cycle"/>
    <property type="evidence" value="ECO:0007669"/>
    <property type="project" value="TreeGrafter"/>
</dbReference>
<dbReference type="PROSITE" id="PS50014">
    <property type="entry name" value="BROMODOMAIN_2"/>
    <property type="match status" value="1"/>
</dbReference>
<feature type="compositionally biased region" description="Basic and acidic residues" evidence="7">
    <location>
        <begin position="874"/>
        <end position="890"/>
    </location>
</feature>
<dbReference type="InterPro" id="IPR002048">
    <property type="entry name" value="EF_hand_dom"/>
</dbReference>
<feature type="compositionally biased region" description="Acidic residues" evidence="7">
    <location>
        <begin position="2848"/>
        <end position="2860"/>
    </location>
</feature>
<feature type="compositionally biased region" description="Basic and acidic residues" evidence="7">
    <location>
        <begin position="986"/>
        <end position="1010"/>
    </location>
</feature>
<dbReference type="GO" id="GO:0005509">
    <property type="term" value="F:calcium ion binding"/>
    <property type="evidence" value="ECO:0007669"/>
    <property type="project" value="InterPro"/>
</dbReference>
<feature type="region of interest" description="Disordered" evidence="7">
    <location>
        <begin position="2801"/>
        <end position="2905"/>
    </location>
</feature>
<dbReference type="InterPro" id="IPR022682">
    <property type="entry name" value="Calpain_domain_III"/>
</dbReference>
<feature type="region of interest" description="Disordered" evidence="7">
    <location>
        <begin position="823"/>
        <end position="844"/>
    </location>
</feature>
<dbReference type="CDD" id="cd00214">
    <property type="entry name" value="Calpain_III"/>
    <property type="match status" value="1"/>
</dbReference>
<dbReference type="InterPro" id="IPR033883">
    <property type="entry name" value="C2_III"/>
</dbReference>
<comment type="similarity">
    <text evidence="1">Belongs to the peptidase C2 family.</text>
</comment>
<feature type="compositionally biased region" description="Polar residues" evidence="7">
    <location>
        <begin position="4054"/>
        <end position="4069"/>
    </location>
</feature>
<feature type="region of interest" description="Disordered" evidence="7">
    <location>
        <begin position="4053"/>
        <end position="4254"/>
    </location>
</feature>
<feature type="compositionally biased region" description="Basic and acidic residues" evidence="7">
    <location>
        <begin position="2776"/>
        <end position="2788"/>
    </location>
</feature>
<feature type="compositionally biased region" description="Polar residues" evidence="7">
    <location>
        <begin position="900"/>
        <end position="909"/>
    </location>
</feature>
<proteinExistence type="inferred from homology"/>
<feature type="compositionally biased region" description="Basic and acidic residues" evidence="7">
    <location>
        <begin position="631"/>
        <end position="650"/>
    </location>
</feature>
<dbReference type="Proteomes" id="UP000719412">
    <property type="component" value="Unassembled WGS sequence"/>
</dbReference>
<dbReference type="Gene3D" id="3.90.70.10">
    <property type="entry name" value="Cysteine proteinases"/>
    <property type="match status" value="1"/>
</dbReference>
<feature type="compositionally biased region" description="Polar residues" evidence="7">
    <location>
        <begin position="2801"/>
        <end position="2815"/>
    </location>
</feature>
<dbReference type="CDD" id="cd00044">
    <property type="entry name" value="CysPc"/>
    <property type="match status" value="1"/>
</dbReference>
<dbReference type="EMBL" id="JABDTM020027855">
    <property type="protein sequence ID" value="KAH0809872.1"/>
    <property type="molecule type" value="Genomic_DNA"/>
</dbReference>
<dbReference type="Pfam" id="PF01067">
    <property type="entry name" value="Calpain_III"/>
    <property type="match status" value="1"/>
</dbReference>
<feature type="region of interest" description="Disordered" evidence="7">
    <location>
        <begin position="1480"/>
        <end position="1506"/>
    </location>
</feature>
<dbReference type="InterPro" id="IPR038765">
    <property type="entry name" value="Papain-like_cys_pep_sf"/>
</dbReference>
<feature type="region of interest" description="Disordered" evidence="7">
    <location>
        <begin position="721"/>
        <end position="790"/>
    </location>
</feature>
<dbReference type="SMART" id="SM00297">
    <property type="entry name" value="BROMO"/>
    <property type="match status" value="1"/>
</dbReference>
<dbReference type="GO" id="GO:0033596">
    <property type="term" value="C:TSC1-TSC2 complex"/>
    <property type="evidence" value="ECO:0007669"/>
    <property type="project" value="TreeGrafter"/>
</dbReference>
<dbReference type="SUPFAM" id="SSF48371">
    <property type="entry name" value="ARM repeat"/>
    <property type="match status" value="1"/>
</dbReference>
<comment type="caution">
    <text evidence="11">The sequence shown here is derived from an EMBL/GenBank/DDBJ whole genome shotgun (WGS) entry which is preliminary data.</text>
</comment>
<feature type="compositionally biased region" description="Low complexity" evidence="7">
    <location>
        <begin position="320"/>
        <end position="329"/>
    </location>
</feature>
<protein>
    <recommendedName>
        <fullName evidence="13">Bromo domain-containing protein</fullName>
    </recommendedName>
</protein>
<feature type="compositionally biased region" description="Low complexity" evidence="7">
    <location>
        <begin position="595"/>
        <end position="618"/>
    </location>
</feature>
<dbReference type="Pfam" id="PF00648">
    <property type="entry name" value="Peptidase_C2"/>
    <property type="match status" value="1"/>
</dbReference>
<dbReference type="SUPFAM" id="SSF49758">
    <property type="entry name" value="Calpain large subunit, middle domain (domain III)"/>
    <property type="match status" value="1"/>
</dbReference>
<dbReference type="SUPFAM" id="SSF47370">
    <property type="entry name" value="Bromodomain"/>
    <property type="match status" value="1"/>
</dbReference>
<reference evidence="11" key="2">
    <citation type="submission" date="2021-08" db="EMBL/GenBank/DDBJ databases">
        <authorList>
            <person name="Eriksson T."/>
        </authorList>
    </citation>
    <scope>NUCLEOTIDE SEQUENCE</scope>
    <source>
        <strain evidence="11">Stoneville</strain>
        <tissue evidence="11">Whole head</tissue>
    </source>
</reference>
<feature type="region of interest" description="Disordered" evidence="7">
    <location>
        <begin position="1663"/>
        <end position="1716"/>
    </location>
</feature>
<feature type="compositionally biased region" description="Basic and acidic residues" evidence="7">
    <location>
        <begin position="517"/>
        <end position="532"/>
    </location>
</feature>
<evidence type="ECO:0000256" key="7">
    <source>
        <dbReference type="SAM" id="MobiDB-lite"/>
    </source>
</evidence>
<feature type="region of interest" description="Disordered" evidence="7">
    <location>
        <begin position="3957"/>
        <end position="4022"/>
    </location>
</feature>
<dbReference type="GO" id="GO:0008285">
    <property type="term" value="P:negative regulation of cell population proliferation"/>
    <property type="evidence" value="ECO:0007669"/>
    <property type="project" value="TreeGrafter"/>
</dbReference>
<evidence type="ECO:0000256" key="5">
    <source>
        <dbReference type="PROSITE-ProRule" id="PRU00239"/>
    </source>
</evidence>
<feature type="compositionally biased region" description="Basic residues" evidence="7">
    <location>
        <begin position="2734"/>
        <end position="2751"/>
    </location>
</feature>
<feature type="region of interest" description="Disordered" evidence="7">
    <location>
        <begin position="1223"/>
        <end position="1249"/>
    </location>
</feature>
<feature type="compositionally biased region" description="Polar residues" evidence="7">
    <location>
        <begin position="1097"/>
        <end position="1113"/>
    </location>
</feature>
<dbReference type="Pfam" id="PF04388">
    <property type="entry name" value="Hamartin"/>
    <property type="match status" value="1"/>
</dbReference>
<feature type="active site" evidence="3">
    <location>
        <position position="2288"/>
    </location>
</feature>
<dbReference type="PROSITE" id="PS50203">
    <property type="entry name" value="CALPAIN_CAT"/>
    <property type="match status" value="1"/>
</dbReference>
<dbReference type="InterPro" id="IPR036213">
    <property type="entry name" value="Calpain_III_sf"/>
</dbReference>
<feature type="region of interest" description="Disordered" evidence="7">
    <location>
        <begin position="1786"/>
        <end position="1811"/>
    </location>
</feature>
<dbReference type="CDD" id="cd05509">
    <property type="entry name" value="Bromo_gcn5_like"/>
    <property type="match status" value="1"/>
</dbReference>
<feature type="region of interest" description="Disordered" evidence="7">
    <location>
        <begin position="253"/>
        <end position="336"/>
    </location>
</feature>
<feature type="coiled-coil region" evidence="6">
    <location>
        <begin position="3305"/>
        <end position="3645"/>
    </location>
</feature>
<reference evidence="11" key="1">
    <citation type="journal article" date="2020" name="J Insects Food Feed">
        <title>The yellow mealworm (Tenebrio molitor) genome: a resource for the emerging insects as food and feed industry.</title>
        <authorList>
            <person name="Eriksson T."/>
            <person name="Andere A."/>
            <person name="Kelstrup H."/>
            <person name="Emery V."/>
            <person name="Picard C."/>
        </authorList>
    </citation>
    <scope>NUCLEOTIDE SEQUENCE</scope>
    <source>
        <strain evidence="11">Stoneville</strain>
        <tissue evidence="11">Whole head</tissue>
    </source>
</reference>
<sequence length="4721" mass="533081">MDLEEALLTDGTEETSWLQELIVRLLSGCLPNNEISTFNYQMFLRRLFRQKCQEHDQYNPFNTDIDFQLLPLRTKVDILHALCDFRLDADDVLDQLKNLEADSLRVEPLGYDSNDSAYWYFYGTRLYREDFKTKNNKKKSVWQVICFTEEDWFQLNKKFKKSAAKCERQLHRTLSENFLPELPRLFREKERLARKRLLENQPRRTSRRLRKAVSEEVEKEETNCDLPKQISLEEEEKQRKRELEIKRREAYERRNKLKEQSEDSQSEKSESRYEMGGAKARQKKSKGRQRKLSTSSSNSKDAVTAPKNSKRKKTSEESSKSSTSSTTTTVGRQTNNSLAAATGQIVIQPVANSHKKKLKTSQVFRQTDEDLITGMHKILDYVKNHEDAWPFADPVDEDYAPNYYTVIRKPMDLQRMEERLDAGYYKNFTKFRDDFQLIVDNCRLYNGAENEYTEMVDNLLKVFERATEKFLDQISSSDDEIAVEFPNSELDVKEAKKISKTDSQTKSSKRKPTLSAKTDKKREHSLSEESLGKRSVSYDSLEDTNDDEKLTSGKKEKTNKKPYKIAKKDKNETKKSVKDKVNSKSNNKHKKERYSSPLRSRSPSRSVSRTSFVRSYSSSPPPSSAPSSPDNRFDFFPKKQAKSHDDKNLEKILATKGKQKQKQDKFKELFDQDDTNSCDMQSKKQTEKSSTVVSKPKDKHNKLRETIEKLKAKSEISNKLNDEEFRFDLDTPKENKEKCKKEKDDKSKNKKDKVNRAHLKKDVDCEDSNSTMESLHSDNKKAKKPNSKSATIKNASIEALTIATEQTLKDINKWLDDTPKFSEFSSASNSPSYPALDDFDIVSKTDNDPRKKIEKFNSKKDGVGKDVKRRTFSRDPAKFIKRREVQRTIDRLQPGKSKGNLISSVQSSKQTDELFPLGPLSKNKDTKNSLIVKTNDNAPKLSLGSVLDSFGRHKFVDDNTKAEGTDGVKVKDNDKFSFPSSNVGSEVKEEVETKVKPESEKKESPVREESSMMSGATPNLSAWFKAFGAPKVQSSQKKSDSKTDGKENEKSEDCNKVTADLKAKDESSAKVPVPDVSPSTDSPVTPHGQPVPRQRKVSTGSSISERSSFSQDMDSPRVGIDERLGAYPAPYPSPLHRSPSGASPVMASPRPDVSPKAAPYPPFNGQIRVGFYQDTVSNKSSPDKSCSPRDNPQSPYTQCSDHVYTPNTTQNIAYSYPNSPYYSHTPNYSNPNPTPPYNPESVNPASYYDTNKSLTDQYQAKATQNYVVASSPANTVSSTSPHPQHSPNVETFRPDQNQNKTSDKIQTAMFPVKKRAYNEAEAVQMSHRYETEMNRTLQPVESQNAQGVNEPMQVQNARGEESMKHYIHQNIPDPKPLTVQTNVDSYGKSHSSASPVQQQQLASPIINYSAPANPYNNNYGSESNYPLNIPAARGLASAPGIDRKIDIGKYTNMGYAGAEVNFSRSMPQYNRPELTYVRPPSNDQQTACNNQQTQQPAEGPLHYANSSPHMGYKGMDMNPVTSNPQQAHSNYTNTSTPNRLAQPLDVQSSYKSNEVSIPRPTYTHLDMDQPLGLRGNIANLSHIVDRYNNDERMLSGLQPAASQYYGDKGLGGPHMFNKPICTSSSGLPIFNQPNMGIQSYNQNIQAPPSSMYNRQITELQNSVMTNESKTTNVVQQGMEKKSKKRKSTKTAQAASAAEPPPPSNSQGFQSYAGLKSNSPMEPSAISLKTASVVPGSAFNFGPSPSALGIGSGLYGDKDAYPNFLEDFRAAPNYYIAAATAAHHRSTPDAADKQTRVAAHQSSSRQAPSYPFIGARQATPPSYPLGSHFMPSAQAPLMDTSSPLYQHYLQAGVLNQGLLGPPGPYPPGYHPALMVERSNTGLTRDKKWTGLRRYTSNVSVDARPWRWFLLVSRSASLPLPMVGVIEMASTQSSEATTVPVLTSDRLRPKLSHEDINNNNNTLIIHAILTKTQAKQNGSYTRNYFRKMFSINTQSVRGSSSWLLYPELVKHSPELPCMNEHLLIAINPSIKRGMSEYDRIRRACLKCGELWEDPDFPATQASVFYHQTPPFQFTWKRPKDLCARPGFVQDGPVQFDIIPGKMGDRWLVSCLGVLYLNKGLFYRVVPADQAFNGEQYAGVFRFRLWWCGEWTEVLVDDRLPTVHGRLAFLQSQNSDYFWPGLLEKAYAKLHGSYEALKYGSLLDGLADLTGGITESIPIRQDATTCARLLHKLLDMTSIITCTVQPPNFQMRSSVEKLPNGIQLGTNYRIYSVERVETFSGEAVQLVKMRNALGPATDYTGPWSIDSAEWSEVSPNSLERLQTKLGEGEFWISYPDFIKTFTHMEVIHLDSDTSRDEPSLHNKNTWQMRLYQGNWLKGVSAGGCRNNPDTFHINPQLHLLLSEMEEVVVSLNQHSIMEPKVIGFTAYSIPKSNTETIGKTFFKGNKSLFNSQYTNSRQVSYRCYLEQGGYLIIPTIFEPGQESGFTLRVYSSKPLKLKLLDTVPLLVKSAIVKAPPLLDGKSFSQYEAVFLQLADEHRTVNAFELQELLDACLPNDYIKSCASIEVCRQVILTFDLSGTGRLKFSDFKDLMCSLKFWQTSFKNHTKEKTGILKAERFRDALLAVGFQLSSDVLATLILRYMRKDGTLRFGDFVSAILHLTVAFNIFKTKDPLQNGSVKLSLAEQNSVLFSKPFHNCGDADSYFKQSLRNYDYFDFSVFRKKSHNRLVKPSKSVEVLKKRKSAASLKQKKPKKQSSKTSSSKTPTSDTLSSVRTKSPLVRLKEQKPAAEPKKELEELDVDIFYSPSSHTLTSSKGSTHTLKNKHSESSIAPESEQIKEIDNDNSADKAATDMAEDGDEYGEEFGDVAMDSPPPPQAALEPESETEPEYEEEEEEDEMKEVEKMIKQASAELAEVTEENQQLLGTMAEGEEEEEEGEEEVLGGMEEGEGAQIKAGGDGSVFKFDPAIDAAVLRELEEAEKQAKATAKIIYELKIRVTELLKKEKHTEAEAKELEEKNKELKAQMLLFEEKTKRIQFLIAQTNLFDKMIPPDTPLQVRHNEDVLPKVVVCGMTENNIPKLILCDDKKRRSCSSPCTQINNKDVNIPMSVVPKFAKRLSDSYTMQERLAAENADLEGMRYKLQSDLLNKDQTIEYLQRKLCTIQCEMRLLCKENSVLNDKVQQICGRKQTSLKQKRMPCGKGKGPCPADIEYRLNEYSETTKLLVGEKQLCDMENDVKSMQTELTAVQTEREHLEQHKKVIICPPLCHPYPCAPPCPPCSPCILPCTDQQLRELREQYCRLQDDFKGKVTEVAGLRADNEKLKTTAKEAEEARKALEDRVKELERTLKSLKTDNNKFLGSKEQLIEQEQQLAVAKQRFREAQDELEELRSFIQDQQGQLDDYRNKYLEAQQEVEEQRRQIDMLEMDANRVNEQVNLEIQRVKSQFQEKLQELLPLPDLLKSTQLKLQETQQMHLLAERNNEALNRDLQIYKDKIAEITEQMDKVRSDNMLGADEKTTMLARIEELEAKVNELQDENFELRQELTKAEEALEENERELQSKLHEIAQLSAQLESVREESARQVARNKERCETVRRSMQNQISDLERQLAQSRAQARTAQKDRDEIRQKMQSQINNLHENFEDAQMRIRSLQGHVNFLKESYNTTVPGLGDADSASDHNDPCSSNTIVVLINIKEPHHQYLFDRLSDSIAKSSKTDVKVQALTLLGHIVRNQPTWLYRLSEHHLLKDLLKLLKEEVEILPLISALLVLIVLIPMIPYSMGELLNLVFEIFSRLASWNCNPGRLVEEQMIHMQVALYALFLRLYGMFPCNFLAYLRTQYKDKNRAVFIHTIKPMLETVKMNPSLVTTSKDNETTSERWRKMAVHDVIVECERFSLDVSDTFCAHDSCQLASGFRSRSGTANSSIDVVYFQSLKNLAASMNDKGEYFTPSMVFDPNTPPLAGISIPTYTPQPEFTHDENVVPQAGSSPPEAAIEATPETTPIIQEDSQYTPGRSQVKNLASPSQPQSPLRKEKSPFNFTFEQKPSTSGSKGDVQLLPLSLEKSPVGSTKVKSLSPSSPQKIKTDRSPGKSSSSSVDPEEFMTEKKSEPSQPALKQSDSVLHESEDSASENIEDDRSSPCAAGGLHMPNSKSMKDFAKRVQRLRHHSQCTAESDPHEALSGSSPEMDSTKVRRANSCPEMKKSPVSSVKDNVSRTLDETDEESNVERAESVERATSAEIAESVASTERAESVASPERAESADGARSVMSNGLDAISDAGNSRLATIETQTDNFWPMPYEHLFLGIFPTLGVDVKSSPGPVSSLGGGSQERYSQPSINEVLDRYVETAILDNDKDNIKGLKNQLKLVHQQLLFERHRREIHAYKNRRFLADAKNTQVLEEHNSALRDQVQLQQADIDTLRQQLEKIQKERELENRTLSNTIATVEDKCKTLECQNKVLQEKQKEQQEELDACKNKCWSLTVDKQRAEAMLIDALAEVKFAKEQAAAGEKGRAELENVNKQLVLIGELQLKYKERLDELSSLRRSDHELELLKESCNNEIKALHQRYREKVTKLDACTSKISELEQIIRQNEETISLQKRTLNSMNEETEEKLKVLESKYQTQLTISRSFEEKILEMYKQLEMSTRKPIRSPDTSSCQEVQVPSDKVSGAVALSQRSSPLSCSLTSSDGSLALAPPDVRDVKGLQALVDEESPAEVRSDVFKDLESQPSTSGTKK</sequence>
<evidence type="ECO:0008006" key="13">
    <source>
        <dbReference type="Google" id="ProtNLM"/>
    </source>
</evidence>
<dbReference type="InterPro" id="IPR018359">
    <property type="entry name" value="Bromodomain_CS"/>
</dbReference>
<feature type="coiled-coil region" evidence="6">
    <location>
        <begin position="4560"/>
        <end position="4605"/>
    </location>
</feature>
<dbReference type="GO" id="GO:0004198">
    <property type="term" value="F:calcium-dependent cysteine-type endopeptidase activity"/>
    <property type="evidence" value="ECO:0007669"/>
    <property type="project" value="InterPro"/>
</dbReference>
<feature type="compositionally biased region" description="Low complexity" evidence="7">
    <location>
        <begin position="1071"/>
        <end position="1086"/>
    </location>
</feature>
<dbReference type="Gene3D" id="1.20.920.10">
    <property type="entry name" value="Bromodomain-like"/>
    <property type="match status" value="1"/>
</dbReference>
<dbReference type="InterPro" id="IPR001487">
    <property type="entry name" value="Bromodomain"/>
</dbReference>
<dbReference type="InterPro" id="IPR022683">
    <property type="entry name" value="Calpain_III"/>
</dbReference>
<evidence type="ECO:0000259" key="10">
    <source>
        <dbReference type="PROSITE" id="PS50222"/>
    </source>
</evidence>
<evidence type="ECO:0000256" key="4">
    <source>
        <dbReference type="PROSITE-ProRule" id="PRU00035"/>
    </source>
</evidence>
<evidence type="ECO:0000259" key="8">
    <source>
        <dbReference type="PROSITE" id="PS50014"/>
    </source>
</evidence>
<organism evidence="11 12">
    <name type="scientific">Tenebrio molitor</name>
    <name type="common">Yellow mealworm beetle</name>
    <dbReference type="NCBI Taxonomy" id="7067"/>
    <lineage>
        <taxon>Eukaryota</taxon>
        <taxon>Metazoa</taxon>
        <taxon>Ecdysozoa</taxon>
        <taxon>Arthropoda</taxon>
        <taxon>Hexapoda</taxon>
        <taxon>Insecta</taxon>
        <taxon>Pterygota</taxon>
        <taxon>Neoptera</taxon>
        <taxon>Endopterygota</taxon>
        <taxon>Coleoptera</taxon>
        <taxon>Polyphaga</taxon>
        <taxon>Cucujiformia</taxon>
        <taxon>Tenebrionidae</taxon>
        <taxon>Tenebrio</taxon>
    </lineage>
</organism>
<feature type="domain" description="EF-hand" evidence="10">
    <location>
        <begin position="2559"/>
        <end position="2594"/>
    </location>
</feature>
<feature type="compositionally biased region" description="Acidic residues" evidence="7">
    <location>
        <begin position="2876"/>
        <end position="2894"/>
    </location>
</feature>
<feature type="compositionally biased region" description="Polar residues" evidence="7">
    <location>
        <begin position="1240"/>
        <end position="1249"/>
    </location>
</feature>
<keyword evidence="2 4" id="KW-0103">Bromodomain</keyword>
<evidence type="ECO:0000256" key="1">
    <source>
        <dbReference type="ARBA" id="ARBA00007623"/>
    </source>
</evidence>
<dbReference type="PANTHER" id="PTHR15154">
    <property type="entry name" value="HAMARTIN"/>
    <property type="match status" value="1"/>
</dbReference>
<feature type="compositionally biased region" description="Basic and acidic residues" evidence="7">
    <location>
        <begin position="661"/>
        <end position="670"/>
    </location>
</feature>
<feature type="compositionally biased region" description="Low complexity" evidence="7">
    <location>
        <begin position="2752"/>
        <end position="2767"/>
    </location>
</feature>
<dbReference type="InterPro" id="IPR022684">
    <property type="entry name" value="Calpain_cysteine_protease"/>
</dbReference>
<feature type="coiled-coil region" evidence="6">
    <location>
        <begin position="4389"/>
        <end position="4490"/>
    </location>
</feature>
<dbReference type="SMART" id="SM00230">
    <property type="entry name" value="CysPc"/>
    <property type="match status" value="1"/>
</dbReference>
<keyword evidence="6" id="KW-0175">Coiled coil</keyword>
<feature type="region of interest" description="Disordered" evidence="7">
    <location>
        <begin position="492"/>
        <end position="704"/>
    </location>
</feature>
<evidence type="ECO:0000313" key="11">
    <source>
        <dbReference type="EMBL" id="KAH0809872.1"/>
    </source>
</evidence>
<dbReference type="PANTHER" id="PTHR15154:SF2">
    <property type="entry name" value="HAMARTIN"/>
    <property type="match status" value="1"/>
</dbReference>
<feature type="compositionally biased region" description="Polar residues" evidence="7">
    <location>
        <begin position="292"/>
        <end position="301"/>
    </location>
</feature>